<keyword evidence="3" id="KW-1185">Reference proteome</keyword>
<keyword evidence="1" id="KW-0732">Signal</keyword>
<evidence type="ECO:0000256" key="1">
    <source>
        <dbReference type="SAM" id="SignalP"/>
    </source>
</evidence>
<protein>
    <submittedName>
        <fullName evidence="2">Uncharacterized protein</fullName>
    </submittedName>
</protein>
<evidence type="ECO:0000313" key="2">
    <source>
        <dbReference type="EMBL" id="KAK7376396.1"/>
    </source>
</evidence>
<name>A0AAN9NNT0_PSOTE</name>
<dbReference type="EMBL" id="JAYMYS010000026">
    <property type="protein sequence ID" value="KAK7376396.1"/>
    <property type="molecule type" value="Genomic_DNA"/>
</dbReference>
<reference evidence="2 3" key="1">
    <citation type="submission" date="2024-01" db="EMBL/GenBank/DDBJ databases">
        <title>The genomes of 5 underutilized Papilionoideae crops provide insights into root nodulation and disease resistanc.</title>
        <authorList>
            <person name="Jiang F."/>
        </authorList>
    </citation>
    <scope>NUCLEOTIDE SEQUENCE [LARGE SCALE GENOMIC DNA]</scope>
    <source>
        <strain evidence="2">DUOXIRENSHENG_FW03</strain>
        <tissue evidence="2">Leaves</tissue>
    </source>
</reference>
<feature type="chain" id="PRO_5043050009" evidence="1">
    <location>
        <begin position="18"/>
        <end position="69"/>
    </location>
</feature>
<sequence>MLHTCHCHLELCVLVLCNIVKKNKGPSRIDINADDHIGYKTITFVRGKIMSGRHKIISPNNAPTNPVRE</sequence>
<accession>A0AAN9NNT0</accession>
<evidence type="ECO:0000313" key="3">
    <source>
        <dbReference type="Proteomes" id="UP001386955"/>
    </source>
</evidence>
<proteinExistence type="predicted"/>
<comment type="caution">
    <text evidence="2">The sequence shown here is derived from an EMBL/GenBank/DDBJ whole genome shotgun (WGS) entry which is preliminary data.</text>
</comment>
<dbReference type="AlphaFoldDB" id="A0AAN9NNT0"/>
<feature type="signal peptide" evidence="1">
    <location>
        <begin position="1"/>
        <end position="17"/>
    </location>
</feature>
<dbReference type="Proteomes" id="UP001386955">
    <property type="component" value="Unassembled WGS sequence"/>
</dbReference>
<gene>
    <name evidence="2" type="ORF">VNO78_34681</name>
</gene>
<organism evidence="2 3">
    <name type="scientific">Psophocarpus tetragonolobus</name>
    <name type="common">Winged bean</name>
    <name type="synonym">Dolichos tetragonolobus</name>
    <dbReference type="NCBI Taxonomy" id="3891"/>
    <lineage>
        <taxon>Eukaryota</taxon>
        <taxon>Viridiplantae</taxon>
        <taxon>Streptophyta</taxon>
        <taxon>Embryophyta</taxon>
        <taxon>Tracheophyta</taxon>
        <taxon>Spermatophyta</taxon>
        <taxon>Magnoliopsida</taxon>
        <taxon>eudicotyledons</taxon>
        <taxon>Gunneridae</taxon>
        <taxon>Pentapetalae</taxon>
        <taxon>rosids</taxon>
        <taxon>fabids</taxon>
        <taxon>Fabales</taxon>
        <taxon>Fabaceae</taxon>
        <taxon>Papilionoideae</taxon>
        <taxon>50 kb inversion clade</taxon>
        <taxon>NPAAA clade</taxon>
        <taxon>indigoferoid/millettioid clade</taxon>
        <taxon>Phaseoleae</taxon>
        <taxon>Psophocarpus</taxon>
    </lineage>
</organism>